<sequence length="89" mass="10152">MFHLKPSTINITAQEVDEIKALPLSQLKHQLKTHTNTHSIPNDNTINALNLTSYLSDNEDEHKDINTNIEYDQMENDAISPLLPKTKEN</sequence>
<evidence type="ECO:0000313" key="2">
    <source>
        <dbReference type="Proteomes" id="UP000183365"/>
    </source>
</evidence>
<reference evidence="2" key="1">
    <citation type="submission" date="2016-11" db="EMBL/GenBank/DDBJ databases">
        <authorList>
            <person name="Guldener U."/>
        </authorList>
    </citation>
    <scope>NUCLEOTIDE SEQUENCE [LARGE SCALE GENOMIC DNA]</scope>
</reference>
<dbReference type="AlphaFoldDB" id="A0A1L0B2C3"/>
<gene>
    <name evidence="1" type="ORF">HGUI_02164</name>
</gene>
<keyword evidence="2" id="KW-1185">Reference proteome</keyword>
<dbReference type="OrthoDB" id="3971117at2759"/>
<accession>A0A1L0B2C3</accession>
<protein>
    <submittedName>
        <fullName evidence="1">Uncharacterized protein</fullName>
    </submittedName>
</protein>
<organism evidence="1 2">
    <name type="scientific">Hanseniaspora guilliermondii</name>
    <dbReference type="NCBI Taxonomy" id="56406"/>
    <lineage>
        <taxon>Eukaryota</taxon>
        <taxon>Fungi</taxon>
        <taxon>Dikarya</taxon>
        <taxon>Ascomycota</taxon>
        <taxon>Saccharomycotina</taxon>
        <taxon>Saccharomycetes</taxon>
        <taxon>Saccharomycodales</taxon>
        <taxon>Saccharomycodaceae</taxon>
        <taxon>Hanseniaspora</taxon>
    </lineage>
</organism>
<dbReference type="EMBL" id="FQNF01000035">
    <property type="protein sequence ID" value="SGZ39964.1"/>
    <property type="molecule type" value="Genomic_DNA"/>
</dbReference>
<evidence type="ECO:0000313" key="1">
    <source>
        <dbReference type="EMBL" id="SGZ39964.1"/>
    </source>
</evidence>
<proteinExistence type="predicted"/>
<name>A0A1L0B2C3_9ASCO</name>
<dbReference type="VEuPathDB" id="FungiDB:HGUI_02164"/>
<dbReference type="Proteomes" id="UP000183365">
    <property type="component" value="Unassembled WGS sequence"/>
</dbReference>